<keyword evidence="6 10" id="KW-0812">Transmembrane</keyword>
<dbReference type="EC" id="2.7.13.3" evidence="3"/>
<dbReference type="GO" id="GO:0016301">
    <property type="term" value="F:kinase activity"/>
    <property type="evidence" value="ECO:0007669"/>
    <property type="project" value="UniProtKB-KW"/>
</dbReference>
<accession>A0ABU1BLS6</accession>
<feature type="transmembrane region" description="Helical" evidence="10">
    <location>
        <begin position="15"/>
        <end position="40"/>
    </location>
</feature>
<keyword evidence="7 12" id="KW-0418">Kinase</keyword>
<dbReference type="EMBL" id="JAUYVH010000002">
    <property type="protein sequence ID" value="MDQ9169950.1"/>
    <property type="molecule type" value="Genomic_DNA"/>
</dbReference>
<protein>
    <recommendedName>
        <fullName evidence="3">histidine kinase</fullName>
        <ecNumber evidence="3">2.7.13.3</ecNumber>
    </recommendedName>
</protein>
<comment type="catalytic activity">
    <reaction evidence="1">
        <text>ATP + protein L-histidine = ADP + protein N-phospho-L-histidine.</text>
        <dbReference type="EC" id="2.7.13.3"/>
    </reaction>
</comment>
<comment type="caution">
    <text evidence="12">The sequence shown here is derived from an EMBL/GenBank/DDBJ whole genome shotgun (WGS) entry which is preliminary data.</text>
</comment>
<keyword evidence="13" id="KW-1185">Reference proteome</keyword>
<evidence type="ECO:0000256" key="7">
    <source>
        <dbReference type="ARBA" id="ARBA00022777"/>
    </source>
</evidence>
<keyword evidence="8 10" id="KW-1133">Transmembrane helix</keyword>
<evidence type="ECO:0000256" key="1">
    <source>
        <dbReference type="ARBA" id="ARBA00000085"/>
    </source>
</evidence>
<evidence type="ECO:0000256" key="3">
    <source>
        <dbReference type="ARBA" id="ARBA00012438"/>
    </source>
</evidence>
<evidence type="ECO:0000256" key="2">
    <source>
        <dbReference type="ARBA" id="ARBA00004370"/>
    </source>
</evidence>
<evidence type="ECO:0000256" key="4">
    <source>
        <dbReference type="ARBA" id="ARBA00022553"/>
    </source>
</evidence>
<evidence type="ECO:0000256" key="5">
    <source>
        <dbReference type="ARBA" id="ARBA00022679"/>
    </source>
</evidence>
<dbReference type="InterPro" id="IPR036890">
    <property type="entry name" value="HATPase_C_sf"/>
</dbReference>
<dbReference type="SMART" id="SM00388">
    <property type="entry name" value="HisKA"/>
    <property type="match status" value="1"/>
</dbReference>
<dbReference type="SUPFAM" id="SSF47384">
    <property type="entry name" value="Homodimeric domain of signal transducing histidine kinase"/>
    <property type="match status" value="1"/>
</dbReference>
<dbReference type="InterPro" id="IPR050428">
    <property type="entry name" value="TCS_sensor_his_kinase"/>
</dbReference>
<dbReference type="Gene3D" id="6.10.340.10">
    <property type="match status" value="1"/>
</dbReference>
<keyword evidence="4" id="KW-0597">Phosphoprotein</keyword>
<dbReference type="InterPro" id="IPR003661">
    <property type="entry name" value="HisK_dim/P_dom"/>
</dbReference>
<evidence type="ECO:0000256" key="8">
    <source>
        <dbReference type="ARBA" id="ARBA00022989"/>
    </source>
</evidence>
<reference evidence="12 13" key="1">
    <citation type="submission" date="2023-08" db="EMBL/GenBank/DDBJ databases">
        <title>Oxalobacteraceae gen .nov., isolated from river sludge outside the plant.</title>
        <authorList>
            <person name="Zhao S.Y."/>
        </authorList>
    </citation>
    <scope>NUCLEOTIDE SEQUENCE [LARGE SCALE GENOMIC DNA]</scope>
    <source>
        <strain evidence="12 13">R-40</strain>
    </source>
</reference>
<dbReference type="SUPFAM" id="SSF55874">
    <property type="entry name" value="ATPase domain of HSP90 chaperone/DNA topoisomerase II/histidine kinase"/>
    <property type="match status" value="1"/>
</dbReference>
<evidence type="ECO:0000256" key="9">
    <source>
        <dbReference type="ARBA" id="ARBA00023136"/>
    </source>
</evidence>
<keyword evidence="5" id="KW-0808">Transferase</keyword>
<dbReference type="Proteomes" id="UP001225596">
    <property type="component" value="Unassembled WGS sequence"/>
</dbReference>
<dbReference type="InterPro" id="IPR005467">
    <property type="entry name" value="His_kinase_dom"/>
</dbReference>
<dbReference type="CDD" id="cd00082">
    <property type="entry name" value="HisKA"/>
    <property type="match status" value="1"/>
</dbReference>
<dbReference type="RefSeq" id="WP_338435872.1">
    <property type="nucleotide sequence ID" value="NZ_JAUYVH010000002.1"/>
</dbReference>
<comment type="subcellular location">
    <subcellularLocation>
        <location evidence="2">Membrane</location>
    </subcellularLocation>
</comment>
<dbReference type="InterPro" id="IPR004358">
    <property type="entry name" value="Sig_transdc_His_kin-like_C"/>
</dbReference>
<feature type="domain" description="Histidine kinase" evidence="11">
    <location>
        <begin position="211"/>
        <end position="416"/>
    </location>
</feature>
<dbReference type="Pfam" id="PF02518">
    <property type="entry name" value="HATPase_c"/>
    <property type="match status" value="1"/>
</dbReference>
<evidence type="ECO:0000256" key="6">
    <source>
        <dbReference type="ARBA" id="ARBA00022692"/>
    </source>
</evidence>
<dbReference type="InterPro" id="IPR036097">
    <property type="entry name" value="HisK_dim/P_sf"/>
</dbReference>
<evidence type="ECO:0000313" key="13">
    <source>
        <dbReference type="Proteomes" id="UP001225596"/>
    </source>
</evidence>
<evidence type="ECO:0000313" key="12">
    <source>
        <dbReference type="EMBL" id="MDQ9169950.1"/>
    </source>
</evidence>
<name>A0ABU1BLS6_9BURK</name>
<proteinExistence type="predicted"/>
<dbReference type="PROSITE" id="PS50109">
    <property type="entry name" value="HIS_KIN"/>
    <property type="match status" value="1"/>
</dbReference>
<keyword evidence="9 10" id="KW-0472">Membrane</keyword>
<evidence type="ECO:0000259" key="11">
    <source>
        <dbReference type="PROSITE" id="PS50109"/>
    </source>
</evidence>
<organism evidence="12 13">
    <name type="scientific">Keguizhuia sedimenti</name>
    <dbReference type="NCBI Taxonomy" id="3064264"/>
    <lineage>
        <taxon>Bacteria</taxon>
        <taxon>Pseudomonadati</taxon>
        <taxon>Pseudomonadota</taxon>
        <taxon>Betaproteobacteria</taxon>
        <taxon>Burkholderiales</taxon>
        <taxon>Oxalobacteraceae</taxon>
        <taxon>Keguizhuia</taxon>
    </lineage>
</organism>
<dbReference type="Gene3D" id="1.10.287.130">
    <property type="match status" value="1"/>
</dbReference>
<dbReference type="Pfam" id="PF00512">
    <property type="entry name" value="HisKA"/>
    <property type="match status" value="1"/>
</dbReference>
<feature type="transmembrane region" description="Helical" evidence="10">
    <location>
        <begin position="128"/>
        <end position="152"/>
    </location>
</feature>
<dbReference type="PRINTS" id="PR00344">
    <property type="entry name" value="BCTRLSENSOR"/>
</dbReference>
<dbReference type="SMART" id="SM00387">
    <property type="entry name" value="HATPase_c"/>
    <property type="match status" value="1"/>
</dbReference>
<dbReference type="Gene3D" id="3.30.565.10">
    <property type="entry name" value="Histidine kinase-like ATPase, C-terminal domain"/>
    <property type="match status" value="1"/>
</dbReference>
<dbReference type="InterPro" id="IPR003594">
    <property type="entry name" value="HATPase_dom"/>
</dbReference>
<evidence type="ECO:0000256" key="10">
    <source>
        <dbReference type="SAM" id="Phobius"/>
    </source>
</evidence>
<dbReference type="PROSITE" id="PS51257">
    <property type="entry name" value="PROKAR_LIPOPROTEIN"/>
    <property type="match status" value="1"/>
</dbReference>
<dbReference type="PANTHER" id="PTHR45436:SF16">
    <property type="entry name" value="HISTIDINE KINASE"/>
    <property type="match status" value="1"/>
</dbReference>
<gene>
    <name evidence="12" type="ORF">Q8A64_05945</name>
</gene>
<dbReference type="PANTHER" id="PTHR45436">
    <property type="entry name" value="SENSOR HISTIDINE KINASE YKOH"/>
    <property type="match status" value="1"/>
</dbReference>
<sequence length="419" mass="46112">MKWYNWFNSLRRRIVVAYLLFAVASCSFFAVVASIAVEAIEDRILDEHLRSVAQWASPRNAANLPVDMPADVSFYHGDAIPPEFRHLPEGVQKVTVNNVGVHLLVGYDESGHYVVVDHASDYLQVEKVVHTTISIGFIGFLLISLLFGVYIARGIVQPIEDLADAVKKKKGKAELPLQNHHDEIGVLARAFAERTTELEQFLVRERFFTGDVSHELRTPLTVISGAAELLEAQTEGQPALAAPVKRIKRAAKDATECVTVLLLLARRPEATKAPRTNVEEVIRYDIERSLPLLANKPVTLQYEGGADFNVIARNELLAAAIGNLIRNACQYTEKGSVKVRGTGKSVIVEDTGPGLPEPIRARLRNEPLPTKIVGSSGSGLGLALVMRICEYLGAKLTIDDGRENGSIFEIHFPQNLTEP</sequence>